<dbReference type="NCBIfam" id="TIGR01879">
    <property type="entry name" value="hydantase"/>
    <property type="match status" value="1"/>
</dbReference>
<keyword evidence="6" id="KW-0464">Manganese</keyword>
<dbReference type="OrthoDB" id="9808195at2"/>
<dbReference type="InterPro" id="IPR036264">
    <property type="entry name" value="Bact_exopeptidase_dim_dom"/>
</dbReference>
<evidence type="ECO:0000256" key="8">
    <source>
        <dbReference type="PIRSR" id="PIRSR001235-2"/>
    </source>
</evidence>
<dbReference type="Gene3D" id="3.40.630.10">
    <property type="entry name" value="Zn peptidases"/>
    <property type="match status" value="1"/>
</dbReference>
<feature type="binding site" evidence="7">
    <location>
        <position position="96"/>
    </location>
    <ligand>
        <name>Zn(2+)</name>
        <dbReference type="ChEBI" id="CHEBI:29105"/>
        <label>1</label>
    </ligand>
</feature>
<feature type="binding site" evidence="7">
    <location>
        <position position="386"/>
    </location>
    <ligand>
        <name>Zn(2+)</name>
        <dbReference type="ChEBI" id="CHEBI:29105"/>
        <label>2</label>
    </ligand>
</feature>
<reference evidence="11" key="1">
    <citation type="submission" date="2016-10" db="EMBL/GenBank/DDBJ databases">
        <authorList>
            <person name="Varghese N."/>
            <person name="Submissions S."/>
        </authorList>
    </citation>
    <scope>NUCLEOTIDE SEQUENCE [LARGE SCALE GENOMIC DNA]</scope>
    <source>
        <strain evidence="11">CGMCC 1.6444</strain>
    </source>
</reference>
<dbReference type="SUPFAM" id="SSF55031">
    <property type="entry name" value="Bacterial exopeptidase dimerisation domain"/>
    <property type="match status" value="1"/>
</dbReference>
<dbReference type="CDD" id="cd03884">
    <property type="entry name" value="M20_bAS"/>
    <property type="match status" value="1"/>
</dbReference>
<feature type="binding site" evidence="7">
    <location>
        <position position="96"/>
    </location>
    <ligand>
        <name>Zn(2+)</name>
        <dbReference type="ChEBI" id="CHEBI:29105"/>
        <label>2</label>
    </ligand>
</feature>
<comment type="subunit">
    <text evidence="3">Homodimer.</text>
</comment>
<organism evidence="10 11">
    <name type="scientific">Halomonas shengliensis</name>
    <dbReference type="NCBI Taxonomy" id="419597"/>
    <lineage>
        <taxon>Bacteria</taxon>
        <taxon>Pseudomonadati</taxon>
        <taxon>Pseudomonadota</taxon>
        <taxon>Gammaproteobacteria</taxon>
        <taxon>Oceanospirillales</taxon>
        <taxon>Halomonadaceae</taxon>
        <taxon>Halomonas</taxon>
    </lineage>
</organism>
<dbReference type="EMBL" id="FNIV01000007">
    <property type="protein sequence ID" value="SDO49969.1"/>
    <property type="molecule type" value="Genomic_DNA"/>
</dbReference>
<comment type="similarity">
    <text evidence="2">Belongs to the peptidase M20 family.</text>
</comment>
<evidence type="ECO:0000256" key="3">
    <source>
        <dbReference type="ARBA" id="ARBA00011738"/>
    </source>
</evidence>
<feature type="binding site" evidence="7">
    <location>
        <position position="85"/>
    </location>
    <ligand>
        <name>Zn(2+)</name>
        <dbReference type="ChEBI" id="CHEBI:29105"/>
        <label>1</label>
    </ligand>
</feature>
<dbReference type="InterPro" id="IPR010158">
    <property type="entry name" value="Amidase_Cbmase"/>
</dbReference>
<feature type="binding site" evidence="7">
    <location>
        <position position="195"/>
    </location>
    <ligand>
        <name>Zn(2+)</name>
        <dbReference type="ChEBI" id="CHEBI:29105"/>
        <label>1</label>
    </ligand>
</feature>
<keyword evidence="7" id="KW-0862">Zinc</keyword>
<keyword evidence="4 7" id="KW-0479">Metal-binding</keyword>
<dbReference type="Proteomes" id="UP000199075">
    <property type="component" value="Unassembled WGS sequence"/>
</dbReference>
<proteinExistence type="inferred from homology"/>
<dbReference type="NCBIfam" id="NF006775">
    <property type="entry name" value="PRK09290.2-5"/>
    <property type="match status" value="1"/>
</dbReference>
<protein>
    <submittedName>
        <fullName evidence="10">Allantoate deiminase</fullName>
    </submittedName>
</protein>
<dbReference type="RefSeq" id="WP_089679466.1">
    <property type="nucleotide sequence ID" value="NZ_FNIV01000007.1"/>
</dbReference>
<dbReference type="Pfam" id="PF01546">
    <property type="entry name" value="Peptidase_M20"/>
    <property type="match status" value="1"/>
</dbReference>
<gene>
    <name evidence="10" type="ORF">SAMN04487957_10743</name>
</gene>
<evidence type="ECO:0000259" key="9">
    <source>
        <dbReference type="Pfam" id="PF07687"/>
    </source>
</evidence>
<feature type="binding site" evidence="7">
    <location>
        <position position="131"/>
    </location>
    <ligand>
        <name>Zn(2+)</name>
        <dbReference type="ChEBI" id="CHEBI:29105"/>
        <label>2</label>
    </ligand>
</feature>
<evidence type="ECO:0000256" key="1">
    <source>
        <dbReference type="ARBA" id="ARBA00001936"/>
    </source>
</evidence>
<evidence type="ECO:0000313" key="11">
    <source>
        <dbReference type="Proteomes" id="UP000199075"/>
    </source>
</evidence>
<dbReference type="GO" id="GO:0046872">
    <property type="term" value="F:metal ion binding"/>
    <property type="evidence" value="ECO:0007669"/>
    <property type="project" value="UniProtKB-KW"/>
</dbReference>
<dbReference type="PANTHER" id="PTHR32494:SF19">
    <property type="entry name" value="ALLANTOATE DEIMINASE-RELATED"/>
    <property type="match status" value="1"/>
</dbReference>
<comment type="cofactor">
    <cofactor evidence="7">
        <name>Zn(2+)</name>
        <dbReference type="ChEBI" id="CHEBI:29105"/>
    </cofactor>
    <text evidence="7">Binds 2 Zn(2+) ions per subunit.</text>
</comment>
<dbReference type="PANTHER" id="PTHR32494">
    <property type="entry name" value="ALLANTOATE DEIMINASE-RELATED"/>
    <property type="match status" value="1"/>
</dbReference>
<dbReference type="Pfam" id="PF07687">
    <property type="entry name" value="M20_dimer"/>
    <property type="match status" value="1"/>
</dbReference>
<dbReference type="AlphaFoldDB" id="A0A1H0K287"/>
<evidence type="ECO:0000256" key="2">
    <source>
        <dbReference type="ARBA" id="ARBA00006153"/>
    </source>
</evidence>
<evidence type="ECO:0000256" key="4">
    <source>
        <dbReference type="ARBA" id="ARBA00022723"/>
    </source>
</evidence>
<feature type="binding site" evidence="8">
    <location>
        <position position="292"/>
    </location>
    <ligand>
        <name>allantoate</name>
        <dbReference type="ChEBI" id="CHEBI:17536"/>
    </ligand>
</feature>
<dbReference type="PIRSF" id="PIRSF001235">
    <property type="entry name" value="Amidase_carbamoylase"/>
    <property type="match status" value="1"/>
</dbReference>
<feature type="domain" description="Peptidase M20 dimerisation" evidence="9">
    <location>
        <begin position="217"/>
        <end position="314"/>
    </location>
</feature>
<feature type="binding site" evidence="8">
    <location>
        <position position="220"/>
    </location>
    <ligand>
        <name>allantoate</name>
        <dbReference type="ChEBI" id="CHEBI:17536"/>
    </ligand>
</feature>
<feature type="binding site" evidence="8">
    <location>
        <position position="279"/>
    </location>
    <ligand>
        <name>allantoate</name>
        <dbReference type="ChEBI" id="CHEBI:17536"/>
    </ligand>
</feature>
<name>A0A1H0K287_9GAMM</name>
<sequence>MNTANDAPSLGQTLMARLDEAATFSRPGPGVTRLFCSEEHRQVLEPIGDWMRQAGLEPSLDASGNLVGRNPRAIAGEKTLILGSHQDTVTEGGKYDGMLGVALPLVALQALKEQDVELPYGVEVVAFGDEEGTRFQSTLIGSRALAGTLDDESLAARDAEGISVAEAIQAFGGEPEAIPDLARRPEQVLGFVEVHIEQGPVLESREHAVGVVTALTGIERQRVSVTGKAGHAGTTPMAGRRDALVGAAEMVVEADRLLQATDNFVGVVGKLEVRPNAVNVIPSEVTFTLELRSPDAETRARGREEILSAFRRLAEARGLEVAIERTYAAEAVACAEWLIEVLEEACDGAGEPAERMFSGAGHDGLAMHDLTDIGMLFVRCRDGLSHHPDEAITAEDAERATRVMMQFLRAMASRV</sequence>
<dbReference type="InterPro" id="IPR011650">
    <property type="entry name" value="Peptidase_M20_dimer"/>
</dbReference>
<dbReference type="Gene3D" id="3.30.70.360">
    <property type="match status" value="1"/>
</dbReference>
<dbReference type="InterPro" id="IPR002933">
    <property type="entry name" value="Peptidase_M20"/>
</dbReference>
<evidence type="ECO:0000256" key="6">
    <source>
        <dbReference type="ARBA" id="ARBA00023211"/>
    </source>
</evidence>
<accession>A0A1H0K287</accession>
<evidence type="ECO:0000313" key="10">
    <source>
        <dbReference type="EMBL" id="SDO49969.1"/>
    </source>
</evidence>
<dbReference type="STRING" id="419597.SAMN04487957_10743"/>
<dbReference type="GO" id="GO:0016813">
    <property type="term" value="F:hydrolase activity, acting on carbon-nitrogen (but not peptide) bonds, in linear amidines"/>
    <property type="evidence" value="ECO:0007669"/>
    <property type="project" value="InterPro"/>
</dbReference>
<comment type="cofactor">
    <cofactor evidence="1">
        <name>Mn(2+)</name>
        <dbReference type="ChEBI" id="CHEBI:29035"/>
    </cofactor>
</comment>
<keyword evidence="11" id="KW-1185">Reference proteome</keyword>
<keyword evidence="5" id="KW-0378">Hydrolase</keyword>
<evidence type="ECO:0000256" key="7">
    <source>
        <dbReference type="PIRSR" id="PIRSR001235-1"/>
    </source>
</evidence>
<dbReference type="SUPFAM" id="SSF53187">
    <property type="entry name" value="Zn-dependent exopeptidases"/>
    <property type="match status" value="1"/>
</dbReference>
<evidence type="ECO:0000256" key="5">
    <source>
        <dbReference type="ARBA" id="ARBA00022801"/>
    </source>
</evidence>